<dbReference type="InterPro" id="IPR022742">
    <property type="entry name" value="Hydrolase_4"/>
</dbReference>
<organism evidence="2 3">
    <name type="scientific">Salipaludibacillus neizhouensis</name>
    <dbReference type="NCBI Taxonomy" id="885475"/>
    <lineage>
        <taxon>Bacteria</taxon>
        <taxon>Bacillati</taxon>
        <taxon>Bacillota</taxon>
        <taxon>Bacilli</taxon>
        <taxon>Bacillales</taxon>
        <taxon>Bacillaceae</taxon>
    </lineage>
</organism>
<evidence type="ECO:0000259" key="1">
    <source>
        <dbReference type="Pfam" id="PF12146"/>
    </source>
</evidence>
<dbReference type="AlphaFoldDB" id="A0A3A9KFD2"/>
<comment type="caution">
    <text evidence="2">The sequence shown here is derived from an EMBL/GenBank/DDBJ whole genome shotgun (WGS) entry which is preliminary data.</text>
</comment>
<keyword evidence="2" id="KW-0378">Hydrolase</keyword>
<name>A0A3A9KFD2_9BACI</name>
<dbReference type="InterPro" id="IPR029058">
    <property type="entry name" value="AB_hydrolase_fold"/>
</dbReference>
<dbReference type="EMBL" id="PDOE01000001">
    <property type="protein sequence ID" value="RKL69291.1"/>
    <property type="molecule type" value="Genomic_DNA"/>
</dbReference>
<reference evidence="2 3" key="1">
    <citation type="submission" date="2017-10" db="EMBL/GenBank/DDBJ databases">
        <title>Bacillus sp. nov., a halophilic bacterium isolated from a Keqin Lake.</title>
        <authorList>
            <person name="Wang H."/>
        </authorList>
    </citation>
    <scope>NUCLEOTIDE SEQUENCE [LARGE SCALE GENOMIC DNA]</scope>
    <source>
        <strain evidence="2 3">KCTC 13187</strain>
    </source>
</reference>
<dbReference type="OrthoDB" id="9806902at2"/>
<dbReference type="Pfam" id="PF12146">
    <property type="entry name" value="Hydrolase_4"/>
    <property type="match status" value="1"/>
</dbReference>
<keyword evidence="3" id="KW-1185">Reference proteome</keyword>
<evidence type="ECO:0000313" key="3">
    <source>
        <dbReference type="Proteomes" id="UP000281498"/>
    </source>
</evidence>
<dbReference type="RefSeq" id="WP_110936069.1">
    <property type="nucleotide sequence ID" value="NZ_KZ614146.1"/>
</dbReference>
<gene>
    <name evidence="2" type="ORF">CR203_04490</name>
</gene>
<feature type="domain" description="Serine aminopeptidase S33" evidence="1">
    <location>
        <begin position="28"/>
        <end position="292"/>
    </location>
</feature>
<accession>A0A3A9KFD2</accession>
<sequence>MKKTTFTYSSLDGTKIFARKWSPEKPVKPKAVIQIAHGMAEHSERYTDFAAFLVDSDYVVYANDHRGHGYTMASMKEYGYFADENGFDTATDDLLILTERIEQEYNGVPIFLLGHSMGSFLARRYIQLAGVKINGVIISGTGSDPGFQGKLGIALAIVEKKLKGNSTPSPLLNYLTFRSHNRLFEPSRTIYDWLSSDEKTVDLYVDDPLCGGTCSTSFFHDLFTGLASIHNLELNQLISKELPVFIFSGDKDPVGNNGVGVKAIFDMYQKIGIQDISYKLYKNGRHEMLHEVNKTEVYLDVKNWIEARLKY</sequence>
<protein>
    <submittedName>
        <fullName evidence="2">Alpha/beta hydrolase</fullName>
    </submittedName>
</protein>
<dbReference type="InterPro" id="IPR051044">
    <property type="entry name" value="MAG_DAG_Lipase"/>
</dbReference>
<dbReference type="Gene3D" id="3.40.50.1820">
    <property type="entry name" value="alpha/beta hydrolase"/>
    <property type="match status" value="1"/>
</dbReference>
<dbReference type="PANTHER" id="PTHR11614">
    <property type="entry name" value="PHOSPHOLIPASE-RELATED"/>
    <property type="match status" value="1"/>
</dbReference>
<dbReference type="GO" id="GO:0016787">
    <property type="term" value="F:hydrolase activity"/>
    <property type="evidence" value="ECO:0007669"/>
    <property type="project" value="UniProtKB-KW"/>
</dbReference>
<dbReference type="SUPFAM" id="SSF53474">
    <property type="entry name" value="alpha/beta-Hydrolases"/>
    <property type="match status" value="1"/>
</dbReference>
<evidence type="ECO:0000313" key="2">
    <source>
        <dbReference type="EMBL" id="RKL69291.1"/>
    </source>
</evidence>
<dbReference type="Proteomes" id="UP000281498">
    <property type="component" value="Unassembled WGS sequence"/>
</dbReference>
<proteinExistence type="predicted"/>